<evidence type="ECO:0000256" key="1">
    <source>
        <dbReference type="SAM" id="MobiDB-lite"/>
    </source>
</evidence>
<feature type="compositionally biased region" description="Low complexity" evidence="1">
    <location>
        <begin position="191"/>
        <end position="209"/>
    </location>
</feature>
<evidence type="ECO:0000313" key="3">
    <source>
        <dbReference type="EMBL" id="PMD35916.1"/>
    </source>
</evidence>
<reference evidence="3 4" key="1">
    <citation type="submission" date="2016-04" db="EMBL/GenBank/DDBJ databases">
        <title>A degradative enzymes factory behind the ericoid mycorrhizal symbiosis.</title>
        <authorList>
            <consortium name="DOE Joint Genome Institute"/>
            <person name="Martino E."/>
            <person name="Morin E."/>
            <person name="Grelet G."/>
            <person name="Kuo A."/>
            <person name="Kohler A."/>
            <person name="Daghino S."/>
            <person name="Barry K."/>
            <person name="Choi C."/>
            <person name="Cichocki N."/>
            <person name="Clum A."/>
            <person name="Copeland A."/>
            <person name="Hainaut M."/>
            <person name="Haridas S."/>
            <person name="Labutti K."/>
            <person name="Lindquist E."/>
            <person name="Lipzen A."/>
            <person name="Khouja H.-R."/>
            <person name="Murat C."/>
            <person name="Ohm R."/>
            <person name="Olson A."/>
            <person name="Spatafora J."/>
            <person name="Veneault-Fourrey C."/>
            <person name="Henrissat B."/>
            <person name="Grigoriev I."/>
            <person name="Martin F."/>
            <person name="Perotto S."/>
        </authorList>
    </citation>
    <scope>NUCLEOTIDE SEQUENCE [LARGE SCALE GENOMIC DNA]</scope>
    <source>
        <strain evidence="3 4">F</strain>
    </source>
</reference>
<feature type="region of interest" description="Disordered" evidence="1">
    <location>
        <begin position="92"/>
        <end position="220"/>
    </location>
</feature>
<sequence>MRFIVFAGLLSLVAAAPVQEEKRQTDEAAPSLAFTGGALPPAFTPGAFPPEGSFTGSFVRPTGAFSHHAHGTGSFVRPTGSFTGTFARPTGVRTHRPHGTGAPAAAPPVSSAVAERDEEAPTGARAPHVRPTGSVAGSFERPTGTRAHHGRPTGTGAFEQPTGTFEAPTGAFTRAPHVRPSGSGRHGGFHPSATAAAPSAAPSIATETTDSADAEDPARL</sequence>
<keyword evidence="2" id="KW-0732">Signal</keyword>
<proteinExistence type="predicted"/>
<dbReference type="EMBL" id="KZ613951">
    <property type="protein sequence ID" value="PMD35916.1"/>
    <property type="molecule type" value="Genomic_DNA"/>
</dbReference>
<feature type="compositionally biased region" description="Low complexity" evidence="1">
    <location>
        <begin position="102"/>
        <end position="113"/>
    </location>
</feature>
<dbReference type="Proteomes" id="UP000235786">
    <property type="component" value="Unassembled WGS sequence"/>
</dbReference>
<accession>A0A2J6RBN4</accession>
<evidence type="ECO:0000313" key="4">
    <source>
        <dbReference type="Proteomes" id="UP000235786"/>
    </source>
</evidence>
<feature type="chain" id="PRO_5014349837" evidence="2">
    <location>
        <begin position="16"/>
        <end position="220"/>
    </location>
</feature>
<feature type="compositionally biased region" description="Acidic residues" evidence="1">
    <location>
        <begin position="210"/>
        <end position="220"/>
    </location>
</feature>
<dbReference type="OrthoDB" id="10419772at2759"/>
<keyword evidence="4" id="KW-1185">Reference proteome</keyword>
<dbReference type="AlphaFoldDB" id="A0A2J6RBN4"/>
<evidence type="ECO:0000256" key="2">
    <source>
        <dbReference type="SAM" id="SignalP"/>
    </source>
</evidence>
<gene>
    <name evidence="3" type="ORF">L207DRAFT_97562</name>
</gene>
<feature type="signal peptide" evidence="2">
    <location>
        <begin position="1"/>
        <end position="15"/>
    </location>
</feature>
<name>A0A2J6RBN4_HYAVF</name>
<organism evidence="3 4">
    <name type="scientific">Hyaloscypha variabilis (strain UAMH 11265 / GT02V1 / F)</name>
    <name type="common">Meliniomyces variabilis</name>
    <dbReference type="NCBI Taxonomy" id="1149755"/>
    <lineage>
        <taxon>Eukaryota</taxon>
        <taxon>Fungi</taxon>
        <taxon>Dikarya</taxon>
        <taxon>Ascomycota</taxon>
        <taxon>Pezizomycotina</taxon>
        <taxon>Leotiomycetes</taxon>
        <taxon>Helotiales</taxon>
        <taxon>Hyaloscyphaceae</taxon>
        <taxon>Hyaloscypha</taxon>
        <taxon>Hyaloscypha variabilis</taxon>
    </lineage>
</organism>
<protein>
    <submittedName>
        <fullName evidence="3">Uncharacterized protein</fullName>
    </submittedName>
</protein>